<feature type="signal peptide" evidence="3">
    <location>
        <begin position="1"/>
        <end position="21"/>
    </location>
</feature>
<dbReference type="RefSeq" id="WP_073142971.1">
    <property type="nucleotide sequence ID" value="NZ_FQWQ01000006.1"/>
</dbReference>
<dbReference type="GO" id="GO:0016787">
    <property type="term" value="F:hydrolase activity"/>
    <property type="evidence" value="ECO:0007669"/>
    <property type="project" value="UniProtKB-KW"/>
</dbReference>
<evidence type="ECO:0000256" key="1">
    <source>
        <dbReference type="ARBA" id="ARBA00022801"/>
    </source>
</evidence>
<organism evidence="5 6">
    <name type="scientific">Chryseolinea serpens</name>
    <dbReference type="NCBI Taxonomy" id="947013"/>
    <lineage>
        <taxon>Bacteria</taxon>
        <taxon>Pseudomonadati</taxon>
        <taxon>Bacteroidota</taxon>
        <taxon>Cytophagia</taxon>
        <taxon>Cytophagales</taxon>
        <taxon>Fulvivirgaceae</taxon>
        <taxon>Chryseolinea</taxon>
    </lineage>
</organism>
<dbReference type="PANTHER" id="PTHR43283:SF11">
    <property type="entry name" value="BETA-LACTAMASE-RELATED DOMAIN-CONTAINING PROTEIN"/>
    <property type="match status" value="1"/>
</dbReference>
<dbReference type="PANTHER" id="PTHR43283">
    <property type="entry name" value="BETA-LACTAMASE-RELATED"/>
    <property type="match status" value="1"/>
</dbReference>
<dbReference type="Proteomes" id="UP000184212">
    <property type="component" value="Unassembled WGS sequence"/>
</dbReference>
<evidence type="ECO:0000259" key="4">
    <source>
        <dbReference type="Pfam" id="PF00144"/>
    </source>
</evidence>
<feature type="domain" description="Beta-lactamase-related" evidence="4">
    <location>
        <begin position="119"/>
        <end position="388"/>
    </location>
</feature>
<dbReference type="EMBL" id="FQWQ01000006">
    <property type="protein sequence ID" value="SHH98960.1"/>
    <property type="molecule type" value="Genomic_DNA"/>
</dbReference>
<dbReference type="OrthoDB" id="1185352at2"/>
<accession>A0A1M5XGL4</accession>
<evidence type="ECO:0000313" key="6">
    <source>
        <dbReference type="Proteomes" id="UP000184212"/>
    </source>
</evidence>
<keyword evidence="1" id="KW-0378">Hydrolase</keyword>
<dbReference type="InterPro" id="IPR050789">
    <property type="entry name" value="Diverse_Enzym_Activities"/>
</dbReference>
<keyword evidence="3" id="KW-0732">Signal</keyword>
<evidence type="ECO:0000256" key="3">
    <source>
        <dbReference type="SAM" id="SignalP"/>
    </source>
</evidence>
<feature type="chain" id="PRO_5013177999" evidence="3">
    <location>
        <begin position="22"/>
        <end position="410"/>
    </location>
</feature>
<gene>
    <name evidence="5" type="ORF">SAMN04488109_6534</name>
</gene>
<keyword evidence="6" id="KW-1185">Reference proteome</keyword>
<reference evidence="5 6" key="1">
    <citation type="submission" date="2016-11" db="EMBL/GenBank/DDBJ databases">
        <authorList>
            <person name="Jaros S."/>
            <person name="Januszkiewicz K."/>
            <person name="Wedrychowicz H."/>
        </authorList>
    </citation>
    <scope>NUCLEOTIDE SEQUENCE [LARGE SCALE GENOMIC DNA]</scope>
    <source>
        <strain evidence="5 6">DSM 24574</strain>
    </source>
</reference>
<dbReference type="SUPFAM" id="SSF56601">
    <property type="entry name" value="beta-lactamase/transpeptidase-like"/>
    <property type="match status" value="1"/>
</dbReference>
<protein>
    <submittedName>
        <fullName evidence="5">CubicO group peptidase, beta-lactamase class C family</fullName>
    </submittedName>
</protein>
<dbReference type="InterPro" id="IPR001466">
    <property type="entry name" value="Beta-lactam-related"/>
</dbReference>
<dbReference type="STRING" id="947013.SAMN04488109_6534"/>
<proteinExistence type="predicted"/>
<evidence type="ECO:0000256" key="2">
    <source>
        <dbReference type="SAM" id="MobiDB-lite"/>
    </source>
</evidence>
<dbReference type="Gene3D" id="3.40.710.10">
    <property type="entry name" value="DD-peptidase/beta-lactamase superfamily"/>
    <property type="match status" value="1"/>
</dbReference>
<dbReference type="Pfam" id="PF00144">
    <property type="entry name" value="Beta-lactamase"/>
    <property type="match status" value="1"/>
</dbReference>
<dbReference type="AlphaFoldDB" id="A0A1M5XGL4"/>
<sequence length="410" mass="45917">MKASASFIFLAFLLIATTAFAQKKNAPAPYYPEPTQWQTKTPAEAGLNADKLATAIAFAKEKETKNPRNLEVSHYQTYGKEPFGDGIGPFATRGEPTGIVVRNGYIVAEWGEPLRVDMTFSVTKSFLSSVVGVAYDKGMIPDLYDSVYKMMAPVNVYNPMPGANKADHFGEPSLIRLFDTPHNRTISWNDMLRQTSDWEGTLWGKPEWADRPGPNPAEWQTRPRSKPGAVYEYNDVRVNVLALATLNLWRRPLPQVLKEYIMDPIGASPSWRWMGYENSWVVLDGQLVQAVGGGGHWGGGMFISARDMARFGYLTLRRGKWKNTQLLSDKWVTLALTPTPAQPTYGFMNWFLNTDKKYLPSAPATAFAHIGNGTNMIYVDPEHDLVVVTRWIDNAALDGFVQRILEAVEK</sequence>
<dbReference type="InterPro" id="IPR012338">
    <property type="entry name" value="Beta-lactam/transpept-like"/>
</dbReference>
<evidence type="ECO:0000313" key="5">
    <source>
        <dbReference type="EMBL" id="SHH98960.1"/>
    </source>
</evidence>
<feature type="region of interest" description="Disordered" evidence="2">
    <location>
        <begin position="205"/>
        <end position="224"/>
    </location>
</feature>
<name>A0A1M5XGL4_9BACT</name>